<evidence type="ECO:0000256" key="15">
    <source>
        <dbReference type="ARBA" id="ARBA00044262"/>
    </source>
</evidence>
<dbReference type="InterPro" id="IPR033379">
    <property type="entry name" value="Acid_Pase_AS"/>
</dbReference>
<comment type="subcellular location">
    <subcellularLocation>
        <location evidence="1">Secreted</location>
    </subcellularLocation>
</comment>
<keyword evidence="5 17" id="KW-1015">Disulfide bond</keyword>
<name>X8IY97_9AGAM</name>
<dbReference type="InterPro" id="IPR016274">
    <property type="entry name" value="Histidine_acid_Pase_euk"/>
</dbReference>
<evidence type="ECO:0000256" key="4">
    <source>
        <dbReference type="ARBA" id="ARBA00022801"/>
    </source>
</evidence>
<evidence type="ECO:0000256" key="3">
    <source>
        <dbReference type="ARBA" id="ARBA00022525"/>
    </source>
</evidence>
<feature type="disulfide bond" evidence="17">
    <location>
        <begin position="216"/>
        <end position="231"/>
    </location>
</feature>
<evidence type="ECO:0000256" key="13">
    <source>
        <dbReference type="ARBA" id="ARBA00043788"/>
    </source>
</evidence>
<dbReference type="GO" id="GO:0005576">
    <property type="term" value="C:extracellular region"/>
    <property type="evidence" value="ECO:0007669"/>
    <property type="project" value="UniProtKB-SubCell"/>
</dbReference>
<evidence type="ECO:0000256" key="10">
    <source>
        <dbReference type="ARBA" id="ARBA00043675"/>
    </source>
</evidence>
<keyword evidence="3" id="KW-0964">Secreted</keyword>
<keyword evidence="6" id="KW-0325">Glycoprotein</keyword>
<gene>
    <name evidence="18" type="ORF">RSOL_070630</name>
</gene>
<feature type="non-terminal residue" evidence="18">
    <location>
        <position position="428"/>
    </location>
</feature>
<comment type="catalytic activity">
    <reaction evidence="13">
        <text>1D-myo-inositol hexakisphosphate + H2O = 1D-myo-inositol 1,2,4,5,6-pentakisphosphate + phosphate</text>
        <dbReference type="Rhea" id="RHEA:16989"/>
        <dbReference type="ChEBI" id="CHEBI:15377"/>
        <dbReference type="ChEBI" id="CHEBI:43474"/>
        <dbReference type="ChEBI" id="CHEBI:57798"/>
        <dbReference type="ChEBI" id="CHEBI:58130"/>
        <dbReference type="EC" id="3.1.3.8"/>
    </reaction>
    <physiologicalReaction direction="left-to-right" evidence="13">
        <dbReference type="Rhea" id="RHEA:16990"/>
    </physiologicalReaction>
</comment>
<evidence type="ECO:0000256" key="5">
    <source>
        <dbReference type="ARBA" id="ARBA00023157"/>
    </source>
</evidence>
<comment type="catalytic activity">
    <reaction evidence="10">
        <text>1D-myo-inositol 1,2-bisphosphate + H2O = 1D-myo-inositol 2-phosphate + phosphate</text>
        <dbReference type="Rhea" id="RHEA:77135"/>
        <dbReference type="ChEBI" id="CHEBI:15377"/>
        <dbReference type="ChEBI" id="CHEBI:43474"/>
        <dbReference type="ChEBI" id="CHEBI:84142"/>
        <dbReference type="ChEBI" id="CHEBI:195539"/>
    </reaction>
    <physiologicalReaction direction="left-to-right" evidence="10">
        <dbReference type="Rhea" id="RHEA:77136"/>
    </physiologicalReaction>
</comment>
<dbReference type="Proteomes" id="UP000030108">
    <property type="component" value="Unassembled WGS sequence"/>
</dbReference>
<dbReference type="GO" id="GO:0003993">
    <property type="term" value="F:acid phosphatase activity"/>
    <property type="evidence" value="ECO:0007669"/>
    <property type="project" value="TreeGrafter"/>
</dbReference>
<feature type="disulfide bond" evidence="17">
    <location>
        <begin position="28"/>
        <end position="361"/>
    </location>
</feature>
<dbReference type="PANTHER" id="PTHR20963:SF24">
    <property type="entry name" value="3-PHYTASE B"/>
    <property type="match status" value="1"/>
</dbReference>
<evidence type="ECO:0000256" key="6">
    <source>
        <dbReference type="ARBA" id="ARBA00023180"/>
    </source>
</evidence>
<dbReference type="OrthoDB" id="6509975at2759"/>
<reference evidence="19" key="1">
    <citation type="journal article" date="2014" name="Genome Announc.">
        <title>Draft genome sequence of the plant-pathogenic soil fungus Rhizoctonia solani anastomosis group 3 strain Rhs1AP.</title>
        <authorList>
            <person name="Cubeta M.A."/>
            <person name="Thomas E."/>
            <person name="Dean R.A."/>
            <person name="Jabaji S."/>
            <person name="Neate S.M."/>
            <person name="Tavantzis S."/>
            <person name="Toda T."/>
            <person name="Vilgalys R."/>
            <person name="Bharathan N."/>
            <person name="Fedorova-Abrams N."/>
            <person name="Pakala S.B."/>
            <person name="Pakala S.M."/>
            <person name="Zafar N."/>
            <person name="Joardar V."/>
            <person name="Losada L."/>
            <person name="Nierman W.C."/>
        </authorList>
    </citation>
    <scope>NUCLEOTIDE SEQUENCE [LARGE SCALE GENOMIC DNA]</scope>
    <source>
        <strain evidence="19">AG-3</strain>
    </source>
</reference>
<dbReference type="SUPFAM" id="SSF53254">
    <property type="entry name" value="Phosphoglycerate mutase-like"/>
    <property type="match status" value="1"/>
</dbReference>
<dbReference type="Gene3D" id="3.40.50.1240">
    <property type="entry name" value="Phosphoglycerate mutase-like"/>
    <property type="match status" value="1"/>
</dbReference>
<evidence type="ECO:0000256" key="1">
    <source>
        <dbReference type="ARBA" id="ARBA00004613"/>
    </source>
</evidence>
<dbReference type="PROSITE" id="PS00616">
    <property type="entry name" value="HIS_ACID_PHOSPHAT_1"/>
    <property type="match status" value="1"/>
</dbReference>
<organism evidence="18 19">
    <name type="scientific">Rhizoctonia solani AG-3 Rhs1AP</name>
    <dbReference type="NCBI Taxonomy" id="1086054"/>
    <lineage>
        <taxon>Eukaryota</taxon>
        <taxon>Fungi</taxon>
        <taxon>Dikarya</taxon>
        <taxon>Basidiomycota</taxon>
        <taxon>Agaricomycotina</taxon>
        <taxon>Agaricomycetes</taxon>
        <taxon>Cantharellales</taxon>
        <taxon>Ceratobasidiaceae</taxon>
        <taxon>Rhizoctonia</taxon>
    </lineage>
</organism>
<comment type="catalytic activity">
    <reaction evidence="11">
        <text>1D-myo-inositol 1,2,6-trisphosphate + H2O = 1D-myo-inositol 1,2-bisphosphate + phosphate</text>
        <dbReference type="Rhea" id="RHEA:77131"/>
        <dbReference type="ChEBI" id="CHEBI:15377"/>
        <dbReference type="ChEBI" id="CHEBI:43474"/>
        <dbReference type="ChEBI" id="CHEBI:195537"/>
        <dbReference type="ChEBI" id="CHEBI:195539"/>
    </reaction>
    <physiologicalReaction direction="left-to-right" evidence="11">
        <dbReference type="Rhea" id="RHEA:77132"/>
    </physiologicalReaction>
</comment>
<evidence type="ECO:0000256" key="12">
    <source>
        <dbReference type="ARBA" id="ARBA00043748"/>
    </source>
</evidence>
<dbReference type="PANTHER" id="PTHR20963">
    <property type="entry name" value="MULTIPLE INOSITOL POLYPHOSPHATE PHOSPHATASE-RELATED"/>
    <property type="match status" value="1"/>
</dbReference>
<evidence type="ECO:0000256" key="8">
    <source>
        <dbReference type="ARBA" id="ARBA00042300"/>
    </source>
</evidence>
<evidence type="ECO:0000256" key="7">
    <source>
        <dbReference type="ARBA" id="ARBA00041857"/>
    </source>
</evidence>
<evidence type="ECO:0000256" key="17">
    <source>
        <dbReference type="PIRSR" id="PIRSR000894-2"/>
    </source>
</evidence>
<dbReference type="EMBL" id="JATN01000322">
    <property type="protein sequence ID" value="EUC54745.1"/>
    <property type="molecule type" value="Genomic_DNA"/>
</dbReference>
<evidence type="ECO:0000313" key="18">
    <source>
        <dbReference type="EMBL" id="EUC54745.1"/>
    </source>
</evidence>
<sequence length="428" mass="46777">MDTERQLGPYSARYEVHSDISSVVPLGCNVTMINVLQRHGARYPTGKPGKALEATLAKLRNVQDIKEPSLQFIPTFRYHYIPGQLVPFGRAQSYISGQIIANKYSALGSRNFVRASNKARIVESSQWWKQGFEGRPFDVDAFNLVQPDLVILLGKEFNNTLGVETCPAAKLHKPSAGTKHDWLLLAGFAQIKKRLNKDLPGANLTESDAAHLMSLCGFDTAAKGGIASPWCGAFKDDEWQSYEYYNDLEKYYSDSYGSKYAPSEGVGWVNELIARLTNKAVEDHTTTNTTLDSSQATFPWGPNAPLVFADFSSDDNITKIISAMGIYPPIDIPLESIPTPSMVVSEIVPFAGCTVVEKISCSAEGAPTPGLSEGQLPPGDYVRVLINDAVVPLPSCPTLGYGMCALSDFVNTSQKFACRGGNFFLCFK</sequence>
<protein>
    <recommendedName>
        <fullName evidence="14">Phytase A</fullName>
    </recommendedName>
    <alternativeName>
        <fullName evidence="15">Histidine acid phosphatase phyA</fullName>
    </alternativeName>
    <alternativeName>
        <fullName evidence="8">Myo-inositol hexakisphosphate phosphohydrolase A</fullName>
    </alternativeName>
    <alternativeName>
        <fullName evidence="7">Myo-inositol-hexaphosphate 3-phosphohydrolase A</fullName>
    </alternativeName>
</protein>
<dbReference type="PIRSF" id="PIRSF000894">
    <property type="entry name" value="Acid_phosphatase"/>
    <property type="match status" value="1"/>
</dbReference>
<accession>X8IY97</accession>
<dbReference type="AlphaFoldDB" id="X8IY97"/>
<dbReference type="CDD" id="cd07061">
    <property type="entry name" value="HP_HAP_like"/>
    <property type="match status" value="1"/>
</dbReference>
<dbReference type="InterPro" id="IPR000560">
    <property type="entry name" value="His_Pase_clade-2"/>
</dbReference>
<keyword evidence="4" id="KW-0378">Hydrolase</keyword>
<proteinExistence type="predicted"/>
<feature type="active site" description="Proton donor" evidence="16">
    <location>
        <position position="314"/>
    </location>
</feature>
<dbReference type="InterPro" id="IPR029033">
    <property type="entry name" value="His_PPase_superfam"/>
</dbReference>
<comment type="caution">
    <text evidence="18">The sequence shown here is derived from an EMBL/GenBank/DDBJ whole genome shotgun (WGS) entry which is preliminary data.</text>
</comment>
<evidence type="ECO:0000256" key="16">
    <source>
        <dbReference type="PIRSR" id="PIRSR000894-1"/>
    </source>
</evidence>
<comment type="catalytic activity">
    <reaction evidence="12">
        <text>1D-myo-inositol 1,2,4,5,6-pentakisphosphate + H2O = 1D-myo-inositol 1,2,5,6-tetrakisphosphate + phosphate</text>
        <dbReference type="Rhea" id="RHEA:77115"/>
        <dbReference type="ChEBI" id="CHEBI:15377"/>
        <dbReference type="ChEBI" id="CHEBI:43474"/>
        <dbReference type="ChEBI" id="CHEBI:57798"/>
        <dbReference type="ChEBI" id="CHEBI:195535"/>
    </reaction>
    <physiologicalReaction direction="left-to-right" evidence="12">
        <dbReference type="Rhea" id="RHEA:77116"/>
    </physiologicalReaction>
</comment>
<evidence type="ECO:0000313" key="19">
    <source>
        <dbReference type="Proteomes" id="UP000030108"/>
    </source>
</evidence>
<dbReference type="GO" id="GO:0016158">
    <property type="term" value="F:inositol hexakisphosphate 3-phosphatase activity"/>
    <property type="evidence" value="ECO:0007669"/>
    <property type="project" value="UniProtKB-EC"/>
</dbReference>
<evidence type="ECO:0000256" key="14">
    <source>
        <dbReference type="ARBA" id="ARBA00044106"/>
    </source>
</evidence>
<evidence type="ECO:0000256" key="11">
    <source>
        <dbReference type="ARBA" id="ARBA00043721"/>
    </source>
</evidence>
<comment type="subunit">
    <text evidence="2">Monomer.</text>
</comment>
<dbReference type="Pfam" id="PF00328">
    <property type="entry name" value="His_Phos_2"/>
    <property type="match status" value="1"/>
</dbReference>
<feature type="disulfide bond" evidence="17">
    <location>
        <begin position="396"/>
        <end position="404"/>
    </location>
</feature>
<comment type="catalytic activity">
    <reaction evidence="9">
        <text>1D-myo-inositol 1,2,5,6-tetrakisphosphate + H2O = 1D-myo-inositol 1,2,6-trisphosphate + phosphate</text>
        <dbReference type="Rhea" id="RHEA:77119"/>
        <dbReference type="ChEBI" id="CHEBI:15377"/>
        <dbReference type="ChEBI" id="CHEBI:43474"/>
        <dbReference type="ChEBI" id="CHEBI:195535"/>
        <dbReference type="ChEBI" id="CHEBI:195537"/>
    </reaction>
    <physiologicalReaction direction="left-to-right" evidence="9">
        <dbReference type="Rhea" id="RHEA:77120"/>
    </physiologicalReaction>
</comment>
<evidence type="ECO:0000256" key="9">
    <source>
        <dbReference type="ARBA" id="ARBA00043670"/>
    </source>
</evidence>
<evidence type="ECO:0000256" key="2">
    <source>
        <dbReference type="ARBA" id="ARBA00011245"/>
    </source>
</evidence>
<feature type="active site" description="Nucleophile" evidence="16">
    <location>
        <position position="39"/>
    </location>
</feature>